<dbReference type="InterPro" id="IPR003661">
    <property type="entry name" value="HisK_dim/P_dom"/>
</dbReference>
<dbReference type="SUPFAM" id="SSF47384">
    <property type="entry name" value="Homodimeric domain of signal transducing histidine kinase"/>
    <property type="match status" value="1"/>
</dbReference>
<dbReference type="InterPro" id="IPR000014">
    <property type="entry name" value="PAS"/>
</dbReference>
<dbReference type="SUPFAM" id="SSF55785">
    <property type="entry name" value="PYP-like sensor domain (PAS domain)"/>
    <property type="match status" value="1"/>
</dbReference>
<dbReference type="EMBL" id="CP065425">
    <property type="protein sequence ID" value="QQZ11240.1"/>
    <property type="molecule type" value="Genomic_DNA"/>
</dbReference>
<proteinExistence type="predicted"/>
<evidence type="ECO:0000259" key="10">
    <source>
        <dbReference type="PROSITE" id="PS50109"/>
    </source>
</evidence>
<dbReference type="InterPro" id="IPR036890">
    <property type="entry name" value="HATPase_C_sf"/>
</dbReference>
<dbReference type="PANTHER" id="PTHR43065:SF34">
    <property type="entry name" value="SPORULATION KINASE A"/>
    <property type="match status" value="1"/>
</dbReference>
<dbReference type="Pfam" id="PF00512">
    <property type="entry name" value="HisKA"/>
    <property type="match status" value="1"/>
</dbReference>
<evidence type="ECO:0000259" key="11">
    <source>
        <dbReference type="PROSITE" id="PS50112"/>
    </source>
</evidence>
<dbReference type="CDD" id="cd00082">
    <property type="entry name" value="HisKA"/>
    <property type="match status" value="1"/>
</dbReference>
<keyword evidence="7" id="KW-0067">ATP-binding</keyword>
<evidence type="ECO:0000259" key="12">
    <source>
        <dbReference type="PROSITE" id="PS50113"/>
    </source>
</evidence>
<feature type="domain" description="PAC" evidence="12">
    <location>
        <begin position="156"/>
        <end position="208"/>
    </location>
</feature>
<evidence type="ECO:0000313" key="13">
    <source>
        <dbReference type="EMBL" id="QQZ11240.1"/>
    </source>
</evidence>
<evidence type="ECO:0000256" key="6">
    <source>
        <dbReference type="ARBA" id="ARBA00022777"/>
    </source>
</evidence>
<dbReference type="InterPro" id="IPR005467">
    <property type="entry name" value="His_kinase_dom"/>
</dbReference>
<keyword evidence="4" id="KW-0808">Transferase</keyword>
<evidence type="ECO:0000256" key="3">
    <source>
        <dbReference type="ARBA" id="ARBA00022553"/>
    </source>
</evidence>
<dbReference type="PROSITE" id="PS50113">
    <property type="entry name" value="PAC"/>
    <property type="match status" value="1"/>
</dbReference>
<dbReference type="Gene3D" id="3.30.450.20">
    <property type="entry name" value="PAS domain"/>
    <property type="match status" value="1"/>
</dbReference>
<keyword evidence="5" id="KW-0547">Nucleotide-binding</keyword>
<evidence type="ECO:0000256" key="5">
    <source>
        <dbReference type="ARBA" id="ARBA00022741"/>
    </source>
</evidence>
<accession>A0ABX7E7E8</accession>
<keyword evidence="3" id="KW-0597">Phosphoprotein</keyword>
<feature type="transmembrane region" description="Helical" evidence="9">
    <location>
        <begin position="42"/>
        <end position="63"/>
    </location>
</feature>
<dbReference type="SMART" id="SM00086">
    <property type="entry name" value="PAC"/>
    <property type="match status" value="1"/>
</dbReference>
<name>A0ABX7E7E8_9BACI</name>
<dbReference type="SMART" id="SM00388">
    <property type="entry name" value="HisKA"/>
    <property type="match status" value="1"/>
</dbReference>
<dbReference type="EC" id="2.7.13.3" evidence="2"/>
<evidence type="ECO:0000256" key="7">
    <source>
        <dbReference type="ARBA" id="ARBA00022840"/>
    </source>
</evidence>
<dbReference type="Pfam" id="PF02518">
    <property type="entry name" value="HATPase_c"/>
    <property type="match status" value="1"/>
</dbReference>
<evidence type="ECO:0000256" key="9">
    <source>
        <dbReference type="SAM" id="Phobius"/>
    </source>
</evidence>
<dbReference type="NCBIfam" id="TIGR00229">
    <property type="entry name" value="sensory_box"/>
    <property type="match status" value="1"/>
</dbReference>
<keyword evidence="14" id="KW-1185">Reference proteome</keyword>
<dbReference type="Pfam" id="PF13426">
    <property type="entry name" value="PAS_9"/>
    <property type="match status" value="1"/>
</dbReference>
<keyword evidence="9" id="KW-1133">Transmembrane helix</keyword>
<dbReference type="PANTHER" id="PTHR43065">
    <property type="entry name" value="SENSOR HISTIDINE KINASE"/>
    <property type="match status" value="1"/>
</dbReference>
<protein>
    <recommendedName>
        <fullName evidence="2">histidine kinase</fullName>
        <ecNumber evidence="2">2.7.13.3</ecNumber>
    </recommendedName>
</protein>
<dbReference type="Gene3D" id="3.30.565.10">
    <property type="entry name" value="Histidine kinase-like ATPase, C-terminal domain"/>
    <property type="match status" value="1"/>
</dbReference>
<gene>
    <name evidence="13" type="ORF">I5776_10285</name>
</gene>
<dbReference type="SUPFAM" id="SSF55874">
    <property type="entry name" value="ATPase domain of HSP90 chaperone/DNA topoisomerase II/histidine kinase"/>
    <property type="match status" value="1"/>
</dbReference>
<evidence type="ECO:0000256" key="1">
    <source>
        <dbReference type="ARBA" id="ARBA00000085"/>
    </source>
</evidence>
<dbReference type="InterPro" id="IPR004358">
    <property type="entry name" value="Sig_transdc_His_kin-like_C"/>
</dbReference>
<dbReference type="SMART" id="SM00387">
    <property type="entry name" value="HATPase_c"/>
    <property type="match status" value="1"/>
</dbReference>
<evidence type="ECO:0000256" key="4">
    <source>
        <dbReference type="ARBA" id="ARBA00022679"/>
    </source>
</evidence>
<evidence type="ECO:0000256" key="8">
    <source>
        <dbReference type="ARBA" id="ARBA00023012"/>
    </source>
</evidence>
<dbReference type="PRINTS" id="PR00344">
    <property type="entry name" value="BCTRLSENSOR"/>
</dbReference>
<dbReference type="InterPro" id="IPR000700">
    <property type="entry name" value="PAS-assoc_C"/>
</dbReference>
<sequence length="442" mass="50708">MNGVDAMFGKFTGRIVATTFFVFAVTLWNSIFYGYYNYHFNMLLDLSYTIILAAIVWWIASYYDHSKFLLKNLTISEEKYKKLLDETNYVFNNLNQVVYQTDNCGNFIMLNPTWENLTGFTFDESIGVQLQSFVYHEDQFIADNIYNNNGTSHMSIRKEIRFRKNSGGFVWVELNMKYNYDVHNNLLSTVGTLTDITERKFSEQELLQLNEDLTIQSEKLSVIAQLSAAIAHEVRNPLTSISGFLQLLKERKELDLEYIRIIFSEIERIELVLGELLMLSKPQSVSFQTFDILKTIDYVVALLISKANMDNVEINNHKSAEPLWIYGDENQLKQVLINILKNAMESIGYNGKIEIVQCQSNNFVSLYIKDTGCGISEELLTKIGQPFYTTKEKGTGLGLTTCFKIIENHKGKIHISSQLGIGTTFEIILPINEMIMSNVNHA</sequence>
<dbReference type="PROSITE" id="PS50109">
    <property type="entry name" value="HIS_KIN"/>
    <property type="match status" value="1"/>
</dbReference>
<feature type="domain" description="Histidine kinase" evidence="10">
    <location>
        <begin position="229"/>
        <end position="433"/>
    </location>
</feature>
<keyword evidence="8" id="KW-0902">Two-component regulatory system</keyword>
<dbReference type="InterPro" id="IPR036097">
    <property type="entry name" value="HisK_dim/P_sf"/>
</dbReference>
<keyword evidence="9" id="KW-0812">Transmembrane</keyword>
<comment type="catalytic activity">
    <reaction evidence="1">
        <text>ATP + protein L-histidine = ADP + protein N-phospho-L-histidine.</text>
        <dbReference type="EC" id="2.7.13.3"/>
    </reaction>
</comment>
<keyword evidence="6" id="KW-0418">Kinase</keyword>
<keyword evidence="9" id="KW-0472">Membrane</keyword>
<feature type="transmembrane region" description="Helical" evidence="9">
    <location>
        <begin position="12"/>
        <end position="36"/>
    </location>
</feature>
<dbReference type="InterPro" id="IPR003594">
    <property type="entry name" value="HATPase_dom"/>
</dbReference>
<organism evidence="13 14">
    <name type="scientific">Heyndrickxia vini</name>
    <dbReference type="NCBI Taxonomy" id="1476025"/>
    <lineage>
        <taxon>Bacteria</taxon>
        <taxon>Bacillati</taxon>
        <taxon>Bacillota</taxon>
        <taxon>Bacilli</taxon>
        <taxon>Bacillales</taxon>
        <taxon>Bacillaceae</taxon>
        <taxon>Heyndrickxia</taxon>
    </lineage>
</organism>
<reference evidence="13 14" key="1">
    <citation type="submission" date="2020-11" db="EMBL/GenBank/DDBJ databases">
        <title>Taxonomic evaluation of the Bacillus sporothermodurans group of bacteria based on whole genome sequences.</title>
        <authorList>
            <person name="Fiedler G."/>
            <person name="Herbstmann A.-D."/>
            <person name="Doll E."/>
            <person name="Wenning M."/>
            <person name="Brinks E."/>
            <person name="Kabisch J."/>
            <person name="Breitenwieser F."/>
            <person name="Lappann M."/>
            <person name="Boehnlein C."/>
            <person name="Franz C."/>
        </authorList>
    </citation>
    <scope>NUCLEOTIDE SEQUENCE [LARGE SCALE GENOMIC DNA]</scope>
    <source>
        <strain evidence="13 14">JCM 19841</strain>
    </source>
</reference>
<dbReference type="RefSeq" id="WP_202780510.1">
    <property type="nucleotide sequence ID" value="NZ_CP065425.1"/>
</dbReference>
<dbReference type="CDD" id="cd00130">
    <property type="entry name" value="PAS"/>
    <property type="match status" value="1"/>
</dbReference>
<dbReference type="InterPro" id="IPR001610">
    <property type="entry name" value="PAC"/>
</dbReference>
<dbReference type="Gene3D" id="1.10.287.130">
    <property type="match status" value="1"/>
</dbReference>
<dbReference type="SUPFAM" id="SSF158430">
    <property type="entry name" value="Bacillus cereus metalloprotein-like"/>
    <property type="match status" value="1"/>
</dbReference>
<dbReference type="PROSITE" id="PS50112">
    <property type="entry name" value="PAS"/>
    <property type="match status" value="1"/>
</dbReference>
<feature type="domain" description="PAS" evidence="11">
    <location>
        <begin position="76"/>
        <end position="139"/>
    </location>
</feature>
<dbReference type="Proteomes" id="UP000595691">
    <property type="component" value="Chromosome"/>
</dbReference>
<evidence type="ECO:0000313" key="14">
    <source>
        <dbReference type="Proteomes" id="UP000595691"/>
    </source>
</evidence>
<dbReference type="InterPro" id="IPR035965">
    <property type="entry name" value="PAS-like_dom_sf"/>
</dbReference>
<evidence type="ECO:0000256" key="2">
    <source>
        <dbReference type="ARBA" id="ARBA00012438"/>
    </source>
</evidence>